<sequence>MDFAALDAFQRDPYPHYARARREPGLVFSEELEAWLVTRHADVREALSRPEELSSAGALRPDVVPAPQARAELAKGVGGGGVVLS</sequence>
<protein>
    <submittedName>
        <fullName evidence="1">Cytochrome P450</fullName>
    </submittedName>
</protein>
<comment type="caution">
    <text evidence="1">The sequence shown here is derived from an EMBL/GenBank/DDBJ whole genome shotgun (WGS) entry which is preliminary data.</text>
</comment>
<name>A0ABW3BMD9_9ACTN</name>
<organism evidence="1 2">
    <name type="scientific">Streptomonospora algeriensis</name>
    <dbReference type="NCBI Taxonomy" id="995084"/>
    <lineage>
        <taxon>Bacteria</taxon>
        <taxon>Bacillati</taxon>
        <taxon>Actinomycetota</taxon>
        <taxon>Actinomycetes</taxon>
        <taxon>Streptosporangiales</taxon>
        <taxon>Nocardiopsidaceae</taxon>
        <taxon>Streptomonospora</taxon>
    </lineage>
</organism>
<dbReference type="Proteomes" id="UP001596956">
    <property type="component" value="Unassembled WGS sequence"/>
</dbReference>
<dbReference type="Gene3D" id="1.10.630.10">
    <property type="entry name" value="Cytochrome P450"/>
    <property type="match status" value="1"/>
</dbReference>
<proteinExistence type="predicted"/>
<evidence type="ECO:0000313" key="1">
    <source>
        <dbReference type="EMBL" id="MFD0804192.1"/>
    </source>
</evidence>
<dbReference type="SUPFAM" id="SSF48264">
    <property type="entry name" value="Cytochrome P450"/>
    <property type="match status" value="1"/>
</dbReference>
<reference evidence="2" key="1">
    <citation type="journal article" date="2019" name="Int. J. Syst. Evol. Microbiol.">
        <title>The Global Catalogue of Microorganisms (GCM) 10K type strain sequencing project: providing services to taxonomists for standard genome sequencing and annotation.</title>
        <authorList>
            <consortium name="The Broad Institute Genomics Platform"/>
            <consortium name="The Broad Institute Genome Sequencing Center for Infectious Disease"/>
            <person name="Wu L."/>
            <person name="Ma J."/>
        </authorList>
    </citation>
    <scope>NUCLEOTIDE SEQUENCE [LARGE SCALE GENOMIC DNA]</scope>
    <source>
        <strain evidence="2">CCUG 63369</strain>
    </source>
</reference>
<feature type="non-terminal residue" evidence="1">
    <location>
        <position position="85"/>
    </location>
</feature>
<gene>
    <name evidence="1" type="ORF">ACFQZU_23145</name>
</gene>
<keyword evidence="2" id="KW-1185">Reference proteome</keyword>
<dbReference type="InterPro" id="IPR036396">
    <property type="entry name" value="Cyt_P450_sf"/>
</dbReference>
<accession>A0ABW3BMD9</accession>
<dbReference type="EMBL" id="JBHTHR010001437">
    <property type="protein sequence ID" value="MFD0804192.1"/>
    <property type="molecule type" value="Genomic_DNA"/>
</dbReference>
<evidence type="ECO:0000313" key="2">
    <source>
        <dbReference type="Proteomes" id="UP001596956"/>
    </source>
</evidence>